<evidence type="ECO:0000313" key="2">
    <source>
        <dbReference type="EMBL" id="KAJ1162930.1"/>
    </source>
</evidence>
<reference evidence="2" key="1">
    <citation type="journal article" date="2022" name="bioRxiv">
        <title>Sequencing and chromosome-scale assembly of the giantPleurodeles waltlgenome.</title>
        <authorList>
            <person name="Brown T."/>
            <person name="Elewa A."/>
            <person name="Iarovenko S."/>
            <person name="Subramanian E."/>
            <person name="Araus A.J."/>
            <person name="Petzold A."/>
            <person name="Susuki M."/>
            <person name="Suzuki K.-i.T."/>
            <person name="Hayashi T."/>
            <person name="Toyoda A."/>
            <person name="Oliveira C."/>
            <person name="Osipova E."/>
            <person name="Leigh N.D."/>
            <person name="Simon A."/>
            <person name="Yun M.H."/>
        </authorList>
    </citation>
    <scope>NUCLEOTIDE SEQUENCE</scope>
    <source>
        <strain evidence="2">20211129_DDA</strain>
        <tissue evidence="2">Liver</tissue>
    </source>
</reference>
<dbReference type="AlphaFoldDB" id="A0AAV7SF88"/>
<accession>A0AAV7SF88</accession>
<comment type="caution">
    <text evidence="2">The sequence shown here is derived from an EMBL/GenBank/DDBJ whole genome shotgun (WGS) entry which is preliminary data.</text>
</comment>
<keyword evidence="3" id="KW-1185">Reference proteome</keyword>
<evidence type="ECO:0000256" key="1">
    <source>
        <dbReference type="SAM" id="MobiDB-lite"/>
    </source>
</evidence>
<organism evidence="2 3">
    <name type="scientific">Pleurodeles waltl</name>
    <name type="common">Iberian ribbed newt</name>
    <dbReference type="NCBI Taxonomy" id="8319"/>
    <lineage>
        <taxon>Eukaryota</taxon>
        <taxon>Metazoa</taxon>
        <taxon>Chordata</taxon>
        <taxon>Craniata</taxon>
        <taxon>Vertebrata</taxon>
        <taxon>Euteleostomi</taxon>
        <taxon>Amphibia</taxon>
        <taxon>Batrachia</taxon>
        <taxon>Caudata</taxon>
        <taxon>Salamandroidea</taxon>
        <taxon>Salamandridae</taxon>
        <taxon>Pleurodelinae</taxon>
        <taxon>Pleurodeles</taxon>
    </lineage>
</organism>
<gene>
    <name evidence="2" type="ORF">NDU88_003394</name>
</gene>
<proteinExistence type="predicted"/>
<feature type="region of interest" description="Disordered" evidence="1">
    <location>
        <begin position="109"/>
        <end position="136"/>
    </location>
</feature>
<dbReference type="Proteomes" id="UP001066276">
    <property type="component" value="Chromosome 4_2"/>
</dbReference>
<dbReference type="EMBL" id="JANPWB010000008">
    <property type="protein sequence ID" value="KAJ1162930.1"/>
    <property type="molecule type" value="Genomic_DNA"/>
</dbReference>
<sequence length="136" mass="15338">MKVFLLYRSFPSQAIPPFADLLFYITGSPKPPLYVLIPFDLRTAGFFIFPLAALLPTCLHQLVLSDLRCLRTYLLPKHHSAPLAHRYAPSVVITRSRRGAVLWCPRPYRAPPREESAGPSPARVPLLGLRSEGFRD</sequence>
<evidence type="ECO:0000313" key="3">
    <source>
        <dbReference type="Proteomes" id="UP001066276"/>
    </source>
</evidence>
<protein>
    <submittedName>
        <fullName evidence="2">Uncharacterized protein</fullName>
    </submittedName>
</protein>
<name>A0AAV7SF88_PLEWA</name>